<proteinExistence type="predicted"/>
<protein>
    <submittedName>
        <fullName evidence="1">Shikimate 5-dehydrogenase</fullName>
    </submittedName>
</protein>
<accession>R4YVE7</accession>
<gene>
    <name evidence="1" type="ORF">OLEAN_C38930</name>
</gene>
<keyword evidence="2" id="KW-1185">Reference proteome</keyword>
<dbReference type="InterPro" id="IPR058059">
    <property type="entry name" value="PA3496-like"/>
</dbReference>
<dbReference type="AlphaFoldDB" id="R4YVE7"/>
<dbReference type="KEGG" id="oai:OLEAN_C38930"/>
<dbReference type="HOGENOM" id="CLU_205286_0_0_6"/>
<name>R4YVE7_OLEAN</name>
<dbReference type="InterPro" id="IPR058510">
    <property type="entry name" value="DUF8197"/>
</dbReference>
<dbReference type="NCBIfam" id="NF046101">
    <property type="entry name" value="PA3496_fam"/>
    <property type="match status" value="1"/>
</dbReference>
<organism evidence="1 2">
    <name type="scientific">Oleispira antarctica RB-8</name>
    <dbReference type="NCBI Taxonomy" id="698738"/>
    <lineage>
        <taxon>Bacteria</taxon>
        <taxon>Pseudomonadati</taxon>
        <taxon>Pseudomonadota</taxon>
        <taxon>Gammaproteobacteria</taxon>
        <taxon>Oceanospirillales</taxon>
        <taxon>Oceanospirillaceae</taxon>
        <taxon>Oleispira</taxon>
    </lineage>
</organism>
<evidence type="ECO:0000313" key="2">
    <source>
        <dbReference type="Proteomes" id="UP000032749"/>
    </source>
</evidence>
<dbReference type="OrthoDB" id="6121206at2"/>
<dbReference type="Pfam" id="PF26620">
    <property type="entry name" value="DUF8197"/>
    <property type="match status" value="1"/>
</dbReference>
<reference evidence="1 2" key="1">
    <citation type="journal article" date="2013" name="Nat. Commun.">
        <title>Genome sequence and functional genomic analysis of the oil-degrading bacterium Oleispira antarctica.</title>
        <authorList>
            <person name="Kube M."/>
            <person name="Chernikova T.N."/>
            <person name="Al-Ramahi Y."/>
            <person name="Beloqui A."/>
            <person name="Lopez-Cortez N."/>
            <person name="Guazzaroni M.E."/>
            <person name="Heipieper H.J."/>
            <person name="Klages S."/>
            <person name="Kotsyurbenko O.R."/>
            <person name="Langer I."/>
            <person name="Nechitaylo T.Y."/>
            <person name="Lunsdorf H."/>
            <person name="Fernandez M."/>
            <person name="Juarez S."/>
            <person name="Ciordia S."/>
            <person name="Singer A."/>
            <person name="Kagan O."/>
            <person name="Egorova O."/>
            <person name="Petit P.A."/>
            <person name="Stogios P."/>
            <person name="Kim Y."/>
            <person name="Tchigvintsev A."/>
            <person name="Flick R."/>
            <person name="Denaro R."/>
            <person name="Genovese M."/>
            <person name="Albar J.P."/>
            <person name="Reva O.N."/>
            <person name="Martinez-Gomariz M."/>
            <person name="Tran H."/>
            <person name="Ferrer M."/>
            <person name="Savchenko A."/>
            <person name="Yakunin A.F."/>
            <person name="Yakimov M.M."/>
            <person name="Golyshina O.V."/>
            <person name="Reinhardt R."/>
            <person name="Golyshin P.N."/>
        </authorList>
    </citation>
    <scope>NUCLEOTIDE SEQUENCE [LARGE SCALE GENOMIC DNA]</scope>
</reference>
<dbReference type="Proteomes" id="UP000032749">
    <property type="component" value="Chromosome"/>
</dbReference>
<dbReference type="EMBL" id="FO203512">
    <property type="protein sequence ID" value="CCK78069.1"/>
    <property type="molecule type" value="Genomic_DNA"/>
</dbReference>
<evidence type="ECO:0000313" key="1">
    <source>
        <dbReference type="EMBL" id="CCK78069.1"/>
    </source>
</evidence>
<sequence length="67" mass="7582">MARAAKTVLSAHEKSVEQVVSFDKEGNVVVNKKSSASNKLMARRAIEAHLERKTLEKDLEEYYFEGI</sequence>